<dbReference type="GO" id="GO:0015562">
    <property type="term" value="F:efflux transmembrane transporter activity"/>
    <property type="evidence" value="ECO:0007669"/>
    <property type="project" value="InterPro"/>
</dbReference>
<evidence type="ECO:0000256" key="1">
    <source>
        <dbReference type="ARBA" id="ARBA00004442"/>
    </source>
</evidence>
<dbReference type="SUPFAM" id="SSF56954">
    <property type="entry name" value="Outer membrane efflux proteins (OEP)"/>
    <property type="match status" value="1"/>
</dbReference>
<keyword evidence="3" id="KW-0813">Transport</keyword>
<keyword evidence="6" id="KW-0472">Membrane</keyword>
<gene>
    <name evidence="8" type="ORF">AFM12_12035</name>
</gene>
<sequence>MKNYMFKRSTPFILSLFLGLNLAYTQEYLSKDRAVEMALEKNFNIKIAKNAIEIAEGNASKDNLGYKPTVTVSGGANYNLDNSTAVFQDGRETNLTFAASNSVNAGVGVNYVLFDGFNRQFNLERNLQSYTASQLNARLALENVLLQLFNAYYEVARLEVDTKSLKELLEISKERLERARVSYDYGVGTLLDISNAEVDVNTDSIAVLNQDQLIKNARHNLNFILNSDVLTDYEVDTNVAFAPLLTKEQLLKGIKGANVQLLLAASDIRLSEIDEKLTTTTKLPTISLNGDYGINRSKNNPASFLDRIQSNGLTTSLNVNWAVFDGGRRKVQEQNAKITRLNQELNFDLLYQQILRDFENAWSTYQNRLTIWKALEQNVITSRLNFERSEERYRLRQITSLAFREAQSNYILALTNRNRAKYDAKLSELQVYSIAGKIQDAQY</sequence>
<dbReference type="RefSeq" id="WP_082391317.1">
    <property type="nucleotide sequence ID" value="NZ_JXSZ01000009.1"/>
</dbReference>
<keyword evidence="7" id="KW-0998">Cell outer membrane</keyword>
<dbReference type="OrthoDB" id="9771205at2"/>
<dbReference type="Proteomes" id="UP000050454">
    <property type="component" value="Unassembled WGS sequence"/>
</dbReference>
<dbReference type="InterPro" id="IPR003423">
    <property type="entry name" value="OMP_efflux"/>
</dbReference>
<comment type="caution">
    <text evidence="8">The sequence shown here is derived from an EMBL/GenBank/DDBJ whole genome shotgun (WGS) entry which is preliminary data.</text>
</comment>
<dbReference type="PATRIC" id="fig|1605367.3.peg.3809"/>
<dbReference type="Pfam" id="PF02321">
    <property type="entry name" value="OEP"/>
    <property type="match status" value="2"/>
</dbReference>
<dbReference type="GO" id="GO:0015288">
    <property type="term" value="F:porin activity"/>
    <property type="evidence" value="ECO:0007669"/>
    <property type="project" value="TreeGrafter"/>
</dbReference>
<keyword evidence="9" id="KW-1185">Reference proteome</keyword>
<accession>A0A0P7BBS1</accession>
<reference evidence="8 9" key="1">
    <citation type="submission" date="2015-07" db="EMBL/GenBank/DDBJ databases">
        <title>The draft genome sequence of Leadbetterella sp. JN14-9.</title>
        <authorList>
            <person name="Liu Y."/>
            <person name="Du J."/>
            <person name="Shao Z."/>
        </authorList>
    </citation>
    <scope>NUCLEOTIDE SEQUENCE [LARGE SCALE GENOMIC DNA]</scope>
    <source>
        <strain evidence="8 9">JN14-9</strain>
    </source>
</reference>
<dbReference type="Gene3D" id="1.20.1600.10">
    <property type="entry name" value="Outer membrane efflux proteins (OEP)"/>
    <property type="match status" value="1"/>
</dbReference>
<evidence type="ECO:0000313" key="8">
    <source>
        <dbReference type="EMBL" id="KPM47945.1"/>
    </source>
</evidence>
<organism evidence="8 9">
    <name type="scientific">Jiulongibacter sediminis</name>
    <dbReference type="NCBI Taxonomy" id="1605367"/>
    <lineage>
        <taxon>Bacteria</taxon>
        <taxon>Pseudomonadati</taxon>
        <taxon>Bacteroidota</taxon>
        <taxon>Cytophagia</taxon>
        <taxon>Cytophagales</taxon>
        <taxon>Leadbetterellaceae</taxon>
        <taxon>Jiulongibacter</taxon>
    </lineage>
</organism>
<evidence type="ECO:0000256" key="5">
    <source>
        <dbReference type="ARBA" id="ARBA00022692"/>
    </source>
</evidence>
<dbReference type="EMBL" id="LGTQ01000009">
    <property type="protein sequence ID" value="KPM47945.1"/>
    <property type="molecule type" value="Genomic_DNA"/>
</dbReference>
<protein>
    <recommendedName>
        <fullName evidence="10">Transporter</fullName>
    </recommendedName>
</protein>
<comment type="subcellular location">
    <subcellularLocation>
        <location evidence="1">Cell outer membrane</location>
    </subcellularLocation>
</comment>
<dbReference type="GO" id="GO:1990281">
    <property type="term" value="C:efflux pump complex"/>
    <property type="evidence" value="ECO:0007669"/>
    <property type="project" value="TreeGrafter"/>
</dbReference>
<evidence type="ECO:0000256" key="3">
    <source>
        <dbReference type="ARBA" id="ARBA00022448"/>
    </source>
</evidence>
<dbReference type="PANTHER" id="PTHR30026:SF20">
    <property type="entry name" value="OUTER MEMBRANE PROTEIN TOLC"/>
    <property type="match status" value="1"/>
</dbReference>
<evidence type="ECO:0000256" key="7">
    <source>
        <dbReference type="ARBA" id="ARBA00023237"/>
    </source>
</evidence>
<keyword evidence="5" id="KW-0812">Transmembrane</keyword>
<comment type="similarity">
    <text evidence="2">Belongs to the outer membrane factor (OMF) (TC 1.B.17) family.</text>
</comment>
<keyword evidence="4" id="KW-1134">Transmembrane beta strand</keyword>
<evidence type="ECO:0000313" key="9">
    <source>
        <dbReference type="Proteomes" id="UP000050454"/>
    </source>
</evidence>
<dbReference type="GO" id="GO:0009279">
    <property type="term" value="C:cell outer membrane"/>
    <property type="evidence" value="ECO:0007669"/>
    <property type="project" value="UniProtKB-SubCell"/>
</dbReference>
<dbReference type="InterPro" id="IPR051906">
    <property type="entry name" value="TolC-like"/>
</dbReference>
<dbReference type="AlphaFoldDB" id="A0A0P7BBS1"/>
<evidence type="ECO:0008006" key="10">
    <source>
        <dbReference type="Google" id="ProtNLM"/>
    </source>
</evidence>
<dbReference type="PANTHER" id="PTHR30026">
    <property type="entry name" value="OUTER MEMBRANE PROTEIN TOLC"/>
    <property type="match status" value="1"/>
</dbReference>
<name>A0A0P7BBS1_9BACT</name>
<evidence type="ECO:0000256" key="2">
    <source>
        <dbReference type="ARBA" id="ARBA00007613"/>
    </source>
</evidence>
<proteinExistence type="inferred from homology"/>
<evidence type="ECO:0000256" key="4">
    <source>
        <dbReference type="ARBA" id="ARBA00022452"/>
    </source>
</evidence>
<evidence type="ECO:0000256" key="6">
    <source>
        <dbReference type="ARBA" id="ARBA00023136"/>
    </source>
</evidence>
<dbReference type="STRING" id="1605367.AFM12_12035"/>